<dbReference type="EMBL" id="LVVM01006554">
    <property type="protein sequence ID" value="OJA07778.1"/>
    <property type="molecule type" value="Genomic_DNA"/>
</dbReference>
<dbReference type="Proteomes" id="UP000183567">
    <property type="component" value="Unassembled WGS sequence"/>
</dbReference>
<keyword evidence="4" id="KW-1185">Reference proteome</keyword>
<dbReference type="SUPFAM" id="SSF53474">
    <property type="entry name" value="alpha/beta-Hydrolases"/>
    <property type="match status" value="1"/>
</dbReference>
<dbReference type="Pfam" id="PF07859">
    <property type="entry name" value="Abhydrolase_3"/>
    <property type="match status" value="1"/>
</dbReference>
<dbReference type="InterPro" id="IPR029058">
    <property type="entry name" value="AB_hydrolase_fold"/>
</dbReference>
<dbReference type="OrthoDB" id="3039262at2759"/>
<evidence type="ECO:0000256" key="1">
    <source>
        <dbReference type="ARBA" id="ARBA00022801"/>
    </source>
</evidence>
<accession>A0A1J8QEE8</accession>
<feature type="domain" description="Alpha/beta hydrolase fold-3" evidence="2">
    <location>
        <begin position="88"/>
        <end position="203"/>
    </location>
</feature>
<reference evidence="3 4" key="1">
    <citation type="submission" date="2016-03" db="EMBL/GenBank/DDBJ databases">
        <title>Comparative genomics of the ectomycorrhizal sister species Rhizopogon vinicolor and Rhizopogon vesiculosus (Basidiomycota: Boletales) reveals a divergence of the mating type B locus.</title>
        <authorList>
            <person name="Mujic A.B."/>
            <person name="Kuo A."/>
            <person name="Tritt A."/>
            <person name="Lipzen A."/>
            <person name="Chen C."/>
            <person name="Johnson J."/>
            <person name="Sharma A."/>
            <person name="Barry K."/>
            <person name="Grigoriev I.V."/>
            <person name="Spatafora J.W."/>
        </authorList>
    </citation>
    <scope>NUCLEOTIDE SEQUENCE [LARGE SCALE GENOMIC DNA]</scope>
    <source>
        <strain evidence="3 4">AM-OR11-056</strain>
    </source>
</reference>
<organism evidence="3 4">
    <name type="scientific">Rhizopogon vesiculosus</name>
    <dbReference type="NCBI Taxonomy" id="180088"/>
    <lineage>
        <taxon>Eukaryota</taxon>
        <taxon>Fungi</taxon>
        <taxon>Dikarya</taxon>
        <taxon>Basidiomycota</taxon>
        <taxon>Agaricomycotina</taxon>
        <taxon>Agaricomycetes</taxon>
        <taxon>Agaricomycetidae</taxon>
        <taxon>Boletales</taxon>
        <taxon>Suillineae</taxon>
        <taxon>Rhizopogonaceae</taxon>
        <taxon>Rhizopogon</taxon>
    </lineage>
</organism>
<dbReference type="InterPro" id="IPR013094">
    <property type="entry name" value="AB_hydrolase_3"/>
</dbReference>
<sequence>MSDLPSAIHPDILPRLDPEYVAIHNEHIAHRIPPHTILWNPDIRNAPYIPGGSPVRTVGAVKDINLQNCKIRAFIPEGTPPPEGWPVLLYIHGGGWTLGSVDTLNSFISRQCKENNCVSVALGYRLAPENPYPAAVEDTIDALKFIYYNGKAEFNANVNKIAVGGSSSGGNLAAIACLKAQELTPPIPIIFQLLIVPGKRRKRIQNDHLLPAFSDGQHGIRH</sequence>
<dbReference type="AlphaFoldDB" id="A0A1J8QEE8"/>
<dbReference type="PANTHER" id="PTHR48081:SF8">
    <property type="entry name" value="ALPHA_BETA HYDROLASE FOLD-3 DOMAIN-CONTAINING PROTEIN-RELATED"/>
    <property type="match status" value="1"/>
</dbReference>
<dbReference type="InterPro" id="IPR050300">
    <property type="entry name" value="GDXG_lipolytic_enzyme"/>
</dbReference>
<keyword evidence="1" id="KW-0378">Hydrolase</keyword>
<dbReference type="PANTHER" id="PTHR48081">
    <property type="entry name" value="AB HYDROLASE SUPERFAMILY PROTEIN C4A8.06C"/>
    <property type="match status" value="1"/>
</dbReference>
<proteinExistence type="predicted"/>
<comment type="caution">
    <text evidence="3">The sequence shown here is derived from an EMBL/GenBank/DDBJ whole genome shotgun (WGS) entry which is preliminary data.</text>
</comment>
<evidence type="ECO:0000313" key="3">
    <source>
        <dbReference type="EMBL" id="OJA07778.1"/>
    </source>
</evidence>
<dbReference type="GO" id="GO:0016787">
    <property type="term" value="F:hydrolase activity"/>
    <property type="evidence" value="ECO:0007669"/>
    <property type="project" value="UniProtKB-KW"/>
</dbReference>
<evidence type="ECO:0000259" key="2">
    <source>
        <dbReference type="Pfam" id="PF07859"/>
    </source>
</evidence>
<evidence type="ECO:0000313" key="4">
    <source>
        <dbReference type="Proteomes" id="UP000183567"/>
    </source>
</evidence>
<dbReference type="STRING" id="180088.A0A1J8QEE8"/>
<gene>
    <name evidence="3" type="ORF">AZE42_06741</name>
</gene>
<name>A0A1J8QEE8_9AGAM</name>
<dbReference type="Gene3D" id="3.40.50.1820">
    <property type="entry name" value="alpha/beta hydrolase"/>
    <property type="match status" value="1"/>
</dbReference>
<protein>
    <recommendedName>
        <fullName evidence="2">Alpha/beta hydrolase fold-3 domain-containing protein</fullName>
    </recommendedName>
</protein>